<evidence type="ECO:0000256" key="1">
    <source>
        <dbReference type="ARBA" id="ARBA00022737"/>
    </source>
</evidence>
<keyword evidence="2" id="KW-0694">RNA-binding</keyword>
<dbReference type="SUPFAM" id="SSF54928">
    <property type="entry name" value="RNA-binding domain, RBD"/>
    <property type="match status" value="2"/>
</dbReference>
<evidence type="ECO:0000259" key="3">
    <source>
        <dbReference type="SMART" id="SM00360"/>
    </source>
</evidence>
<evidence type="ECO:0000313" key="5">
    <source>
        <dbReference type="EMBL" id="OAE20572.1"/>
    </source>
</evidence>
<name>A0A176VJN9_MARPO</name>
<dbReference type="Gene3D" id="3.30.70.330">
    <property type="match status" value="2"/>
</dbReference>
<accession>A0A176VJN9</accession>
<gene>
    <name evidence="5" type="ORF">AXG93_3873s1300</name>
    <name evidence="4" type="ORF">Mp_7g15160</name>
</gene>
<dbReference type="InterPro" id="IPR050666">
    <property type="entry name" value="ESRP"/>
</dbReference>
<dbReference type="Proteomes" id="UP000077202">
    <property type="component" value="Unassembled WGS sequence"/>
</dbReference>
<dbReference type="Pfam" id="PF00076">
    <property type="entry name" value="RRM_1"/>
    <property type="match status" value="2"/>
</dbReference>
<dbReference type="PANTHER" id="PTHR13976">
    <property type="entry name" value="HETEROGENEOUS NUCLEAR RIBONUCLEOPROTEIN-RELATED"/>
    <property type="match status" value="1"/>
</dbReference>
<reference evidence="4" key="2">
    <citation type="journal article" date="2019" name="Curr. Biol.">
        <title>Chromatin organization in early land plants reveals an ancestral association between H3K27me3, transposons, and constitutive heterochromatin.</title>
        <authorList>
            <person name="Montgomery S.A."/>
            <person name="Tanizawa Y."/>
            <person name="Galik B."/>
            <person name="Wang N."/>
            <person name="Ito T."/>
            <person name="Mochizuki T."/>
            <person name="Akimcheva S."/>
            <person name="Bowman J."/>
            <person name="Cognat V."/>
            <person name="Drouard L."/>
            <person name="Ekker H."/>
            <person name="Houng S."/>
            <person name="Kohchi T."/>
            <person name="Lin S."/>
            <person name="Liu L.D."/>
            <person name="Nakamura Y."/>
            <person name="Valeeva L.R."/>
            <person name="Shakirov E.V."/>
            <person name="Shippen D.E."/>
            <person name="Wei W."/>
            <person name="Yagura M."/>
            <person name="Yamaoka S."/>
            <person name="Yamato K.T."/>
            <person name="Liu C."/>
            <person name="Berger F."/>
        </authorList>
    </citation>
    <scope>NUCLEOTIDE SEQUENCE [LARGE SCALE GENOMIC DNA]</scope>
    <source>
        <strain evidence="4">Tak-1</strain>
    </source>
</reference>
<reference evidence="7" key="3">
    <citation type="journal article" date="2020" name="Curr. Biol.">
        <title>Chromatin organization in early land plants reveals an ancestral association between H3K27me3, transposons, and constitutive heterochromatin.</title>
        <authorList>
            <person name="Montgomery S.A."/>
            <person name="Tanizawa Y."/>
            <person name="Galik B."/>
            <person name="Wang N."/>
            <person name="Ito T."/>
            <person name="Mochizuki T."/>
            <person name="Akimcheva S."/>
            <person name="Bowman J.L."/>
            <person name="Cognat V."/>
            <person name="Marechal-Drouard L."/>
            <person name="Ekker H."/>
            <person name="Hong S.F."/>
            <person name="Kohchi T."/>
            <person name="Lin S.S."/>
            <person name="Liu L.D."/>
            <person name="Nakamura Y."/>
            <person name="Valeeva L.R."/>
            <person name="Shakirov E.V."/>
            <person name="Shippen D.E."/>
            <person name="Wei W.L."/>
            <person name="Yagura M."/>
            <person name="Yamaoka S."/>
            <person name="Yamato K.T."/>
            <person name="Liu C."/>
            <person name="Berger F."/>
        </authorList>
    </citation>
    <scope>NUCLEOTIDE SEQUENCE [LARGE SCALE GENOMIC DNA]</scope>
    <source>
        <strain evidence="7">Tak-1</strain>
    </source>
</reference>
<dbReference type="CDD" id="cd12254">
    <property type="entry name" value="RRM_hnRNPH_ESRPs_RBM12_like"/>
    <property type="match status" value="1"/>
</dbReference>
<keyword evidence="6" id="KW-1185">Reference proteome</keyword>
<dbReference type="SMART" id="SM00360">
    <property type="entry name" value="RRM"/>
    <property type="match status" value="2"/>
</dbReference>
<sequence>MCGAIGEFGRSLRRRLESGKQQDIRAKKQCLRKLRPTTTVSHLPAVRLRGLPFDCSEKDIYDFFLGFDVLDVLLVSRRWRFSGEAFVLFGNIGQVGYALQKHRHVIRHRYIEIFLTERKDYYQAIAAEVSRIQGDDVTFASARTVHPVLRLRGLPFSASRRDIVNFFKDFNLRENAVHLVVSAEGRPTGEAFVEFPSITLSKAAMNKDKMILGDRYIELFPVYSYLNQTSSSAFSSTDN</sequence>
<dbReference type="Proteomes" id="UP001162541">
    <property type="component" value="Chromosome 7"/>
</dbReference>
<proteinExistence type="predicted"/>
<organism evidence="5 6">
    <name type="scientific">Marchantia polymorpha subsp. ruderalis</name>
    <dbReference type="NCBI Taxonomy" id="1480154"/>
    <lineage>
        <taxon>Eukaryota</taxon>
        <taxon>Viridiplantae</taxon>
        <taxon>Streptophyta</taxon>
        <taxon>Embryophyta</taxon>
        <taxon>Marchantiophyta</taxon>
        <taxon>Marchantiopsida</taxon>
        <taxon>Marchantiidae</taxon>
        <taxon>Marchantiales</taxon>
        <taxon>Marchantiaceae</taxon>
        <taxon>Marchantia</taxon>
    </lineage>
</organism>
<dbReference type="EMBL" id="AP019872">
    <property type="protein sequence ID" value="BBN17514.1"/>
    <property type="molecule type" value="Genomic_DNA"/>
</dbReference>
<evidence type="ECO:0000313" key="7">
    <source>
        <dbReference type="Proteomes" id="UP001162541"/>
    </source>
</evidence>
<evidence type="ECO:0000313" key="6">
    <source>
        <dbReference type="Proteomes" id="UP000077202"/>
    </source>
</evidence>
<evidence type="ECO:0000256" key="2">
    <source>
        <dbReference type="ARBA" id="ARBA00022884"/>
    </source>
</evidence>
<dbReference type="InterPro" id="IPR035979">
    <property type="entry name" value="RBD_domain_sf"/>
</dbReference>
<feature type="domain" description="RRM" evidence="3">
    <location>
        <begin position="148"/>
        <end position="220"/>
    </location>
</feature>
<reference evidence="5 6" key="1">
    <citation type="submission" date="2016-03" db="EMBL/GenBank/DDBJ databases">
        <title>Mechanisms controlling the formation of the plant cell surface in tip-growing cells are functionally conserved among land plants.</title>
        <authorList>
            <person name="Honkanen S."/>
            <person name="Jones V.A."/>
            <person name="Morieri G."/>
            <person name="Champion C."/>
            <person name="Hetherington A.J."/>
            <person name="Kelly S."/>
            <person name="Saint-Marcoux D."/>
            <person name="Proust H."/>
            <person name="Prescott H."/>
            <person name="Dolan L."/>
        </authorList>
    </citation>
    <scope>NUCLEOTIDE SEQUENCE [LARGE SCALE GENOMIC DNA]</scope>
    <source>
        <strain evidence="6">cv. Tak-1 and cv. Tak-2</strain>
        <tissue evidence="5">Whole gametophyte</tissue>
    </source>
</reference>
<dbReference type="EMBL" id="LVLJ01003602">
    <property type="protein sequence ID" value="OAE20572.1"/>
    <property type="molecule type" value="Genomic_DNA"/>
</dbReference>
<protein>
    <recommendedName>
        <fullName evidence="3">RRM domain-containing protein</fullName>
    </recommendedName>
</protein>
<evidence type="ECO:0000313" key="4">
    <source>
        <dbReference type="EMBL" id="BBN17514.1"/>
    </source>
</evidence>
<dbReference type="AlphaFoldDB" id="A0A176VJN9"/>
<dbReference type="GO" id="GO:0003723">
    <property type="term" value="F:RNA binding"/>
    <property type="evidence" value="ECO:0007669"/>
    <property type="project" value="UniProtKB-KW"/>
</dbReference>
<dbReference type="InterPro" id="IPR012677">
    <property type="entry name" value="Nucleotide-bd_a/b_plait_sf"/>
</dbReference>
<keyword evidence="1" id="KW-0677">Repeat</keyword>
<dbReference type="InterPro" id="IPR000504">
    <property type="entry name" value="RRM_dom"/>
</dbReference>
<feature type="domain" description="RRM" evidence="3">
    <location>
        <begin position="45"/>
        <end position="114"/>
    </location>
</feature>